<dbReference type="AlphaFoldDB" id="A0A158QQX7"/>
<protein>
    <submittedName>
        <fullName evidence="1">Uncharacterized protein</fullName>
    </submittedName>
</protein>
<organism evidence="1">
    <name type="scientific">Haemonchus placei</name>
    <name type="common">Barber's pole worm</name>
    <dbReference type="NCBI Taxonomy" id="6290"/>
    <lineage>
        <taxon>Eukaryota</taxon>
        <taxon>Metazoa</taxon>
        <taxon>Ecdysozoa</taxon>
        <taxon>Nematoda</taxon>
        <taxon>Chromadorea</taxon>
        <taxon>Rhabditida</taxon>
        <taxon>Rhabditina</taxon>
        <taxon>Rhabditomorpha</taxon>
        <taxon>Strongyloidea</taxon>
        <taxon>Trichostrongylidae</taxon>
        <taxon>Haemonchus</taxon>
    </lineage>
</organism>
<accession>A0A158QQX7</accession>
<proteinExistence type="predicted"/>
<dbReference type="WBParaSite" id="HPLM_0001612401-mRNA-1">
    <property type="protein sequence ID" value="HPLM_0001612401-mRNA-1"/>
    <property type="gene ID" value="HPLM_0001612401"/>
</dbReference>
<sequence length="155" mass="16904">LNFQSDAANHIDCLASFSSRSDRWISPANGDPASDAIPLATTRRPNEFVSFSRPSRSESTMDVKHTYAEIMKPKREAYITNSANEGKRGAASVSAPHASNEKLLMASADTYPRSANQPKNTLPTVLVTPMTGTRYRLSAGSTPLWARSFRNTNGI</sequence>
<evidence type="ECO:0000313" key="1">
    <source>
        <dbReference type="WBParaSite" id="HPLM_0001612401-mRNA-1"/>
    </source>
</evidence>
<reference evidence="1" key="1">
    <citation type="submission" date="2016-04" db="UniProtKB">
        <authorList>
            <consortium name="WormBaseParasite"/>
        </authorList>
    </citation>
    <scope>IDENTIFICATION</scope>
</reference>
<name>A0A158QQX7_HAEPC</name>